<keyword evidence="3" id="KW-0238">DNA-binding</keyword>
<evidence type="ECO:0000313" key="7">
    <source>
        <dbReference type="Proteomes" id="UP000575469"/>
    </source>
</evidence>
<keyword evidence="2" id="KW-0805">Transcription regulation</keyword>
<accession>A0A848P0D8</accession>
<dbReference type="SUPFAM" id="SSF46785">
    <property type="entry name" value="Winged helix' DNA-binding domain"/>
    <property type="match status" value="1"/>
</dbReference>
<dbReference type="Gene3D" id="3.40.190.290">
    <property type="match status" value="1"/>
</dbReference>
<dbReference type="FunFam" id="1.10.10.10:FF:000001">
    <property type="entry name" value="LysR family transcriptional regulator"/>
    <property type="match status" value="1"/>
</dbReference>
<keyword evidence="4" id="KW-0804">Transcription</keyword>
<sequence>MPTNRLEAMQIFVRVAELASFTRAAEALSIPKPAASVAVQQLETMLGTRLLHRTTRKVQLTQDGQTFYERCQDLLADMDELQTMFRQSPQALRGRLRVDMPVGVARRIVIPALPSLLDAHPELEIELSSTDRRVDPVREGFDCVLRIGALTDSSLIARPLGQLHQINCASPAYIARYGMPKTLEDLDHHRIVHYVQTLGTKSPGWEYTVDGRSAFRPMQGAVTVSSAESYDAACRAGLGMIQAPVYAGLSSAIADGTLVEVMPDLRPPPMPVSLVYPNRRNLPVRVQVFMNWMEGLLGPYLEARPSGSL</sequence>
<dbReference type="GO" id="GO:0006351">
    <property type="term" value="P:DNA-templated transcription"/>
    <property type="evidence" value="ECO:0007669"/>
    <property type="project" value="TreeGrafter"/>
</dbReference>
<dbReference type="PROSITE" id="PS50931">
    <property type="entry name" value="HTH_LYSR"/>
    <property type="match status" value="1"/>
</dbReference>
<evidence type="ECO:0000259" key="5">
    <source>
        <dbReference type="PROSITE" id="PS50931"/>
    </source>
</evidence>
<dbReference type="SUPFAM" id="SSF53850">
    <property type="entry name" value="Periplasmic binding protein-like II"/>
    <property type="match status" value="1"/>
</dbReference>
<dbReference type="InterPro" id="IPR000847">
    <property type="entry name" value="LysR_HTH_N"/>
</dbReference>
<dbReference type="Pfam" id="PF03466">
    <property type="entry name" value="LysR_substrate"/>
    <property type="match status" value="1"/>
</dbReference>
<name>A0A848P0D8_9RALS</name>
<dbReference type="PANTHER" id="PTHR30537">
    <property type="entry name" value="HTH-TYPE TRANSCRIPTIONAL REGULATOR"/>
    <property type="match status" value="1"/>
</dbReference>
<feature type="domain" description="HTH lysR-type" evidence="5">
    <location>
        <begin position="1"/>
        <end position="61"/>
    </location>
</feature>
<dbReference type="InterPro" id="IPR058163">
    <property type="entry name" value="LysR-type_TF_proteobact-type"/>
</dbReference>
<gene>
    <name evidence="6" type="ORF">HGR00_09520</name>
</gene>
<evidence type="ECO:0000313" key="6">
    <source>
        <dbReference type="EMBL" id="NMV38144.1"/>
    </source>
</evidence>
<dbReference type="CDD" id="cd08472">
    <property type="entry name" value="PBP2_CrgA_like_3"/>
    <property type="match status" value="1"/>
</dbReference>
<dbReference type="FunFam" id="3.40.190.290:FF:000001">
    <property type="entry name" value="Transcriptional regulator, LysR family"/>
    <property type="match status" value="1"/>
</dbReference>
<evidence type="ECO:0000256" key="2">
    <source>
        <dbReference type="ARBA" id="ARBA00023015"/>
    </source>
</evidence>
<reference evidence="6 7" key="1">
    <citation type="submission" date="2020-04" db="EMBL/GenBank/DDBJ databases">
        <title>Ralstonia insidiosa genome sequencing and assembly.</title>
        <authorList>
            <person name="Martins R.C.R."/>
            <person name="Perdigao-Neto L.V."/>
            <person name="Levin A.S.S."/>
            <person name="Costa S.F."/>
        </authorList>
    </citation>
    <scope>NUCLEOTIDE SEQUENCE [LARGE SCALE GENOMIC DNA]</scope>
    <source>
        <strain evidence="6 7">5047</strain>
    </source>
</reference>
<comment type="similarity">
    <text evidence="1">Belongs to the LysR transcriptional regulatory family.</text>
</comment>
<dbReference type="Proteomes" id="UP000575469">
    <property type="component" value="Unassembled WGS sequence"/>
</dbReference>
<evidence type="ECO:0000256" key="3">
    <source>
        <dbReference type="ARBA" id="ARBA00023125"/>
    </source>
</evidence>
<dbReference type="GO" id="GO:0003700">
    <property type="term" value="F:DNA-binding transcription factor activity"/>
    <property type="evidence" value="ECO:0007669"/>
    <property type="project" value="InterPro"/>
</dbReference>
<organism evidence="6 7">
    <name type="scientific">Ralstonia insidiosa</name>
    <dbReference type="NCBI Taxonomy" id="190721"/>
    <lineage>
        <taxon>Bacteria</taxon>
        <taxon>Pseudomonadati</taxon>
        <taxon>Pseudomonadota</taxon>
        <taxon>Betaproteobacteria</taxon>
        <taxon>Burkholderiales</taxon>
        <taxon>Burkholderiaceae</taxon>
        <taxon>Ralstonia</taxon>
    </lineage>
</organism>
<dbReference type="GO" id="GO:0043565">
    <property type="term" value="F:sequence-specific DNA binding"/>
    <property type="evidence" value="ECO:0007669"/>
    <property type="project" value="TreeGrafter"/>
</dbReference>
<proteinExistence type="inferred from homology"/>
<dbReference type="Gene3D" id="1.10.10.10">
    <property type="entry name" value="Winged helix-like DNA-binding domain superfamily/Winged helix DNA-binding domain"/>
    <property type="match status" value="1"/>
</dbReference>
<protein>
    <submittedName>
        <fullName evidence="6">LysR family transcriptional regulator</fullName>
    </submittedName>
</protein>
<dbReference type="EMBL" id="JABBZM010000007">
    <property type="protein sequence ID" value="NMV38144.1"/>
    <property type="molecule type" value="Genomic_DNA"/>
</dbReference>
<dbReference type="PANTHER" id="PTHR30537:SF72">
    <property type="entry name" value="LYSR FAMILY TRANSCRIPTIONAL REGULATOR"/>
    <property type="match status" value="1"/>
</dbReference>
<dbReference type="Pfam" id="PF00126">
    <property type="entry name" value="HTH_1"/>
    <property type="match status" value="1"/>
</dbReference>
<dbReference type="PRINTS" id="PR00039">
    <property type="entry name" value="HTHLYSR"/>
</dbReference>
<evidence type="ECO:0000256" key="4">
    <source>
        <dbReference type="ARBA" id="ARBA00023163"/>
    </source>
</evidence>
<dbReference type="InterPro" id="IPR036388">
    <property type="entry name" value="WH-like_DNA-bd_sf"/>
</dbReference>
<dbReference type="InterPro" id="IPR005119">
    <property type="entry name" value="LysR_subst-bd"/>
</dbReference>
<dbReference type="AlphaFoldDB" id="A0A848P0D8"/>
<evidence type="ECO:0000256" key="1">
    <source>
        <dbReference type="ARBA" id="ARBA00009437"/>
    </source>
</evidence>
<comment type="caution">
    <text evidence="6">The sequence shown here is derived from an EMBL/GenBank/DDBJ whole genome shotgun (WGS) entry which is preliminary data.</text>
</comment>
<dbReference type="RefSeq" id="WP_169339975.1">
    <property type="nucleotide sequence ID" value="NZ_JABBZM010000007.1"/>
</dbReference>
<dbReference type="InterPro" id="IPR036390">
    <property type="entry name" value="WH_DNA-bd_sf"/>
</dbReference>